<reference evidence="1 2" key="1">
    <citation type="submission" date="2020-06" db="EMBL/GenBank/DDBJ databases">
        <title>WGS assembly of Ceratodon purpureus strain R40.</title>
        <authorList>
            <person name="Carey S.B."/>
            <person name="Jenkins J."/>
            <person name="Shu S."/>
            <person name="Lovell J.T."/>
            <person name="Sreedasyam A."/>
            <person name="Maumus F."/>
            <person name="Tiley G.P."/>
            <person name="Fernandez-Pozo N."/>
            <person name="Barry K."/>
            <person name="Chen C."/>
            <person name="Wang M."/>
            <person name="Lipzen A."/>
            <person name="Daum C."/>
            <person name="Saski C.A."/>
            <person name="Payton A.C."/>
            <person name="Mcbreen J.C."/>
            <person name="Conrad R.E."/>
            <person name="Kollar L.M."/>
            <person name="Olsson S."/>
            <person name="Huttunen S."/>
            <person name="Landis J.B."/>
            <person name="Wickett N.J."/>
            <person name="Johnson M.G."/>
            <person name="Rensing S.A."/>
            <person name="Grimwood J."/>
            <person name="Schmutz J."/>
            <person name="Mcdaniel S.F."/>
        </authorList>
    </citation>
    <scope>NUCLEOTIDE SEQUENCE [LARGE SCALE GENOMIC DNA]</scope>
    <source>
        <strain evidence="1 2">R40</strain>
    </source>
</reference>
<accession>A0A8T0GH90</accession>
<dbReference type="AlphaFoldDB" id="A0A8T0GH90"/>
<organism evidence="1 2">
    <name type="scientific">Ceratodon purpureus</name>
    <name type="common">Fire moss</name>
    <name type="synonym">Dicranum purpureum</name>
    <dbReference type="NCBI Taxonomy" id="3225"/>
    <lineage>
        <taxon>Eukaryota</taxon>
        <taxon>Viridiplantae</taxon>
        <taxon>Streptophyta</taxon>
        <taxon>Embryophyta</taxon>
        <taxon>Bryophyta</taxon>
        <taxon>Bryophytina</taxon>
        <taxon>Bryopsida</taxon>
        <taxon>Dicranidae</taxon>
        <taxon>Pseudoditrichales</taxon>
        <taxon>Ditrichaceae</taxon>
        <taxon>Ceratodon</taxon>
    </lineage>
</organism>
<comment type="caution">
    <text evidence="1">The sequence shown here is derived from an EMBL/GenBank/DDBJ whole genome shotgun (WGS) entry which is preliminary data.</text>
</comment>
<keyword evidence="2" id="KW-1185">Reference proteome</keyword>
<proteinExistence type="predicted"/>
<gene>
    <name evidence="1" type="ORF">KC19_11G147700</name>
</gene>
<evidence type="ECO:0000313" key="1">
    <source>
        <dbReference type="EMBL" id="KAG0557664.1"/>
    </source>
</evidence>
<sequence length="84" mass="8994">MCGDASGLKNPSEWRIGCCDVNPGLSGVSFGVRRVRISWSCRGGEVNSCGFEVIRLRDVYDHSVINVLAGFQLKTADEVTGSTG</sequence>
<evidence type="ECO:0000313" key="2">
    <source>
        <dbReference type="Proteomes" id="UP000822688"/>
    </source>
</evidence>
<dbReference type="Proteomes" id="UP000822688">
    <property type="component" value="Chromosome 11"/>
</dbReference>
<name>A0A8T0GH90_CERPU</name>
<dbReference type="EMBL" id="CM026432">
    <property type="protein sequence ID" value="KAG0557664.1"/>
    <property type="molecule type" value="Genomic_DNA"/>
</dbReference>
<protein>
    <submittedName>
        <fullName evidence="1">Uncharacterized protein</fullName>
    </submittedName>
</protein>